<organism evidence="6 7">
    <name type="scientific">Emergencia timonensis</name>
    <dbReference type="NCBI Taxonomy" id="1776384"/>
    <lineage>
        <taxon>Bacteria</taxon>
        <taxon>Bacillati</taxon>
        <taxon>Bacillota</taxon>
        <taxon>Clostridia</taxon>
        <taxon>Peptostreptococcales</taxon>
        <taxon>Anaerovoracaceae</taxon>
        <taxon>Emergencia</taxon>
    </lineage>
</organism>
<evidence type="ECO:0000256" key="2">
    <source>
        <dbReference type="ARBA" id="ARBA00008639"/>
    </source>
</evidence>
<sequence>MTLGHDKLSFLNTPTRLDRMNRISDDLGINLFLKRDDLTNFGTGGNKLRKLEYLAKDAMDKGATMLLTVGGPQTNHGRLTGAVAAKYGLKAAIVAVGAYPGELSANLLLDGIMGCPVYLAAEDGVHTEDELLHKAVRQVTEEWEAKGEKIYYIPMGGSNELGILGYYDCAVELAEQTAQMGLTDVRVITTVGSMGTYMGLQVGTKNEKLPLHITGIGIEPFEGGIVNKAEKYFEKVKEFYGLSLDIPARDFDLIEDYHFGAYNNPVKEVREAMYYMGRKEAIILDPCYTGKTFTGIVDMAKTGKIKPGENVIMIHTGGIPGIYTKHHRIEMEKELESYIHII</sequence>
<evidence type="ECO:0000259" key="5">
    <source>
        <dbReference type="Pfam" id="PF00291"/>
    </source>
</evidence>
<keyword evidence="3 4" id="KW-0663">Pyridoxal phosphate</keyword>
<dbReference type="InterPro" id="IPR001926">
    <property type="entry name" value="TrpB-like_PALP"/>
</dbReference>
<gene>
    <name evidence="6" type="ORF">DW099_13540</name>
</gene>
<dbReference type="PIRSF" id="PIRSF006278">
    <property type="entry name" value="ACCD_DCysDesulf"/>
    <property type="match status" value="1"/>
</dbReference>
<dbReference type="Proteomes" id="UP000284841">
    <property type="component" value="Unassembled WGS sequence"/>
</dbReference>
<proteinExistence type="inferred from homology"/>
<accession>A0A415DYE4</accession>
<dbReference type="PANTHER" id="PTHR43780">
    <property type="entry name" value="1-AMINOCYCLOPROPANE-1-CARBOXYLATE DEAMINASE-RELATED"/>
    <property type="match status" value="1"/>
</dbReference>
<dbReference type="GO" id="GO:1901605">
    <property type="term" value="P:alpha-amino acid metabolic process"/>
    <property type="evidence" value="ECO:0007669"/>
    <property type="project" value="UniProtKB-ARBA"/>
</dbReference>
<dbReference type="EMBL" id="QRMS01000004">
    <property type="protein sequence ID" value="RHJ85866.1"/>
    <property type="molecule type" value="Genomic_DNA"/>
</dbReference>
<protein>
    <submittedName>
        <fullName evidence="6">Pyridoxal-phosphate dependent enzyme</fullName>
    </submittedName>
</protein>
<comment type="caution">
    <text evidence="6">The sequence shown here is derived from an EMBL/GenBank/DDBJ whole genome shotgun (WGS) entry which is preliminary data.</text>
</comment>
<dbReference type="PANTHER" id="PTHR43780:SF2">
    <property type="entry name" value="1-AMINOCYCLOPROPANE-1-CARBOXYLATE DEAMINASE-RELATED"/>
    <property type="match status" value="1"/>
</dbReference>
<dbReference type="InterPro" id="IPR036052">
    <property type="entry name" value="TrpB-like_PALP_sf"/>
</dbReference>
<dbReference type="SUPFAM" id="SSF53686">
    <property type="entry name" value="Tryptophan synthase beta subunit-like PLP-dependent enzymes"/>
    <property type="match status" value="1"/>
</dbReference>
<dbReference type="Pfam" id="PF00291">
    <property type="entry name" value="PALP"/>
    <property type="match status" value="1"/>
</dbReference>
<dbReference type="Gene3D" id="3.40.50.1100">
    <property type="match status" value="2"/>
</dbReference>
<keyword evidence="7" id="KW-1185">Reference proteome</keyword>
<evidence type="ECO:0000313" key="7">
    <source>
        <dbReference type="Proteomes" id="UP000284841"/>
    </source>
</evidence>
<dbReference type="OrthoDB" id="9801249at2"/>
<evidence type="ECO:0000256" key="4">
    <source>
        <dbReference type="PIRSR" id="PIRSR006278-2"/>
    </source>
</evidence>
<dbReference type="InterPro" id="IPR027278">
    <property type="entry name" value="ACCD_DCysDesulf"/>
</dbReference>
<dbReference type="RefSeq" id="WP_118336047.1">
    <property type="nucleotide sequence ID" value="NZ_AP025567.1"/>
</dbReference>
<evidence type="ECO:0000256" key="1">
    <source>
        <dbReference type="ARBA" id="ARBA00001933"/>
    </source>
</evidence>
<name>A0A415DYE4_9FIRM</name>
<dbReference type="AlphaFoldDB" id="A0A415DYE4"/>
<comment type="cofactor">
    <cofactor evidence="1">
        <name>pyridoxal 5'-phosphate</name>
        <dbReference type="ChEBI" id="CHEBI:597326"/>
    </cofactor>
</comment>
<feature type="domain" description="Tryptophan synthase beta chain-like PALP" evidence="5">
    <location>
        <begin position="10"/>
        <end position="317"/>
    </location>
</feature>
<comment type="similarity">
    <text evidence="2">Belongs to the ACC deaminase/D-cysteine desulfhydrase family.</text>
</comment>
<evidence type="ECO:0000313" key="6">
    <source>
        <dbReference type="EMBL" id="RHJ85866.1"/>
    </source>
</evidence>
<dbReference type="GO" id="GO:0019148">
    <property type="term" value="F:D-cysteine desulfhydrase activity"/>
    <property type="evidence" value="ECO:0007669"/>
    <property type="project" value="TreeGrafter"/>
</dbReference>
<reference evidence="6 7" key="1">
    <citation type="submission" date="2018-08" db="EMBL/GenBank/DDBJ databases">
        <title>A genome reference for cultivated species of the human gut microbiota.</title>
        <authorList>
            <person name="Zou Y."/>
            <person name="Xue W."/>
            <person name="Luo G."/>
        </authorList>
    </citation>
    <scope>NUCLEOTIDE SEQUENCE [LARGE SCALE GENOMIC DNA]</scope>
    <source>
        <strain evidence="6 7">AM07-24</strain>
    </source>
</reference>
<dbReference type="STRING" id="1776384.GCA_900086585_02050"/>
<evidence type="ECO:0000256" key="3">
    <source>
        <dbReference type="ARBA" id="ARBA00022898"/>
    </source>
</evidence>
<feature type="modified residue" description="N6-(pyridoxal phosphate)lysine" evidence="4">
    <location>
        <position position="47"/>
    </location>
</feature>